<feature type="compositionally biased region" description="Polar residues" evidence="1">
    <location>
        <begin position="140"/>
        <end position="151"/>
    </location>
</feature>
<dbReference type="InterPro" id="IPR002625">
    <property type="entry name" value="Smr_dom"/>
</dbReference>
<evidence type="ECO:0000259" key="2">
    <source>
        <dbReference type="PROSITE" id="PS50828"/>
    </source>
</evidence>
<dbReference type="SMART" id="SM00463">
    <property type="entry name" value="SMR"/>
    <property type="match status" value="1"/>
</dbReference>
<dbReference type="Gene3D" id="3.30.1370.110">
    <property type="match status" value="1"/>
</dbReference>
<dbReference type="GO" id="GO:0005634">
    <property type="term" value="C:nucleus"/>
    <property type="evidence" value="ECO:0007669"/>
    <property type="project" value="TreeGrafter"/>
</dbReference>
<gene>
    <name evidence="4" type="ORF">C361_03196</name>
</gene>
<dbReference type="GO" id="GO:0004519">
    <property type="term" value="F:endonuclease activity"/>
    <property type="evidence" value="ECO:0007669"/>
    <property type="project" value="TreeGrafter"/>
</dbReference>
<protein>
    <recommendedName>
        <fullName evidence="6">Smr domain-containing protein</fullName>
    </recommendedName>
</protein>
<evidence type="ECO:0008006" key="6">
    <source>
        <dbReference type="Google" id="ProtNLM"/>
    </source>
</evidence>
<proteinExistence type="predicted"/>
<feature type="region of interest" description="Disordered" evidence="1">
    <location>
        <begin position="114"/>
        <end position="162"/>
    </location>
</feature>
<feature type="region of interest" description="Disordered" evidence="1">
    <location>
        <begin position="443"/>
        <end position="509"/>
    </location>
</feature>
<dbReference type="SUPFAM" id="SSF160443">
    <property type="entry name" value="SMR domain-like"/>
    <property type="match status" value="1"/>
</dbReference>
<dbReference type="Pfam" id="PF02845">
    <property type="entry name" value="CUE"/>
    <property type="match status" value="1"/>
</dbReference>
<dbReference type="GO" id="GO:0043130">
    <property type="term" value="F:ubiquitin binding"/>
    <property type="evidence" value="ECO:0007669"/>
    <property type="project" value="InterPro"/>
</dbReference>
<feature type="compositionally biased region" description="Low complexity" evidence="1">
    <location>
        <begin position="128"/>
        <end position="139"/>
    </location>
</feature>
<dbReference type="AlphaFoldDB" id="A0A854QF14"/>
<feature type="region of interest" description="Disordered" evidence="1">
    <location>
        <begin position="545"/>
        <end position="591"/>
    </location>
</feature>
<feature type="domain" description="Smr" evidence="2">
    <location>
        <begin position="681"/>
        <end position="772"/>
    </location>
</feature>
<evidence type="ECO:0000313" key="4">
    <source>
        <dbReference type="EMBL" id="OXG22531.1"/>
    </source>
</evidence>
<organism evidence="4 5">
    <name type="scientific">Cryptococcus neoformans Tu259-1</name>
    <dbReference type="NCBI Taxonomy" id="1230072"/>
    <lineage>
        <taxon>Eukaryota</taxon>
        <taxon>Fungi</taxon>
        <taxon>Dikarya</taxon>
        <taxon>Basidiomycota</taxon>
        <taxon>Agaricomycotina</taxon>
        <taxon>Tremellomycetes</taxon>
        <taxon>Tremellales</taxon>
        <taxon>Cryptococcaceae</taxon>
        <taxon>Cryptococcus</taxon>
        <taxon>Cryptococcus neoformans species complex</taxon>
    </lineage>
</organism>
<feature type="region of interest" description="Disordered" evidence="1">
    <location>
        <begin position="246"/>
        <end position="276"/>
    </location>
</feature>
<accession>A0A854QF14</accession>
<dbReference type="CDD" id="cd14279">
    <property type="entry name" value="CUE"/>
    <property type="match status" value="1"/>
</dbReference>
<dbReference type="PANTHER" id="PTHR46535">
    <property type="entry name" value="NEDD4-BINDING PROTEIN 2"/>
    <property type="match status" value="1"/>
</dbReference>
<dbReference type="Proteomes" id="UP000199727">
    <property type="component" value="Unassembled WGS sequence"/>
</dbReference>
<dbReference type="PROSITE" id="PS51140">
    <property type="entry name" value="CUE"/>
    <property type="match status" value="1"/>
</dbReference>
<reference evidence="4 5" key="1">
    <citation type="submission" date="2017-06" db="EMBL/GenBank/DDBJ databases">
        <title>Global population genomics of the pathogenic fungus Cryptococcus neoformans var. grubii.</title>
        <authorList>
            <person name="Cuomo C."/>
            <person name="Litvintseva A."/>
            <person name="Chen Y."/>
            <person name="Young S."/>
            <person name="Zeng Q."/>
            <person name="Chapman S."/>
            <person name="Gujja S."/>
            <person name="Saif S."/>
            <person name="Birren B."/>
        </authorList>
    </citation>
    <scope>NUCLEOTIDE SEQUENCE [LARGE SCALE GENOMIC DNA]</scope>
    <source>
        <strain evidence="4 5">Tu259-1</strain>
    </source>
</reference>
<dbReference type="InterPro" id="IPR052772">
    <property type="entry name" value="Endo/PolyKinase_Domain-Protein"/>
</dbReference>
<comment type="caution">
    <text evidence="4">The sequence shown here is derived from an EMBL/GenBank/DDBJ whole genome shotgun (WGS) entry which is preliminary data.</text>
</comment>
<evidence type="ECO:0000259" key="3">
    <source>
        <dbReference type="PROSITE" id="PS51140"/>
    </source>
</evidence>
<sequence length="773" mass="83948">MPNDLDPASLASVLSAEYTLIDPTLIAALLSDYPPNTLLQNLDQIKEHLGILEATLVPDSDDPHSQEFTYGEGESWSGSDMNSGNSARMEALGDKMGRMDINWEKADDKSWGRHISGRNRVRGHQELAGSGSAMSSSTSLENIHQCQTWSRDSGDSREPVSECGSELEFSDEIDLLKSLFPNLTHGEIQKALSSEQSLPGAIDHLLSLDLIRESEQRGYWTGESEEVLRPVVDNFDMIKAKKTKKKADNVGSALSPLTNPVPASRRKKKPKASQTIPLVDTLQRGARSLTPIPVVQSIPSSSSDRSSSPAADTKESSSATTSLATYLHELLPSLPISHFLRYLQSPEHPSLYHATRASLTSIPRSLAPQFLASFTGDDISSGLLQDVYGVSLEAEDNPWSVPREERERHKDLEMCIAIAGQDVATVMDLMDLLVDLRTFQSHEPVSELDASPPSMSSPLPVEEEQEDDGWAKPLAAPKRPVSSLPGPVTRPAPKASKSQKIRVVPGALPSSMANATDSFGVASPSPGMIKPYAVGGPHPTNWQTVRPKSRAKDRGGQGHPLAGSIPAYSRGATPHDGTPGSLYNHKSSFNGGRAKTQMDEYLYQVQVERARREAAIRAAGRSFAGGRAVRGAVSGHYAREAREAAERIRNLEMRAAELVIASQLDSRPARPSREENRSKMIDLHHLTVNEAVSVAEKAVDKWWINEREQRAEGWGAKGKKSQGCLVIVVGAGRHSARNRGVLGPAVAGHLDKAGWRVDKGESSRGYLVVHGRK</sequence>
<name>A0A854QF14_CRYNE</name>
<feature type="region of interest" description="Disordered" evidence="1">
    <location>
        <begin position="293"/>
        <end position="318"/>
    </location>
</feature>
<feature type="domain" description="CUE" evidence="3">
    <location>
        <begin position="168"/>
        <end position="210"/>
    </location>
</feature>
<evidence type="ECO:0000256" key="1">
    <source>
        <dbReference type="SAM" id="MobiDB-lite"/>
    </source>
</evidence>
<dbReference type="InterPro" id="IPR003892">
    <property type="entry name" value="CUE"/>
</dbReference>
<dbReference type="OrthoDB" id="4080456at2759"/>
<dbReference type="EMBL" id="AMKT01000040">
    <property type="protein sequence ID" value="OXG22531.1"/>
    <property type="molecule type" value="Genomic_DNA"/>
</dbReference>
<evidence type="ECO:0000313" key="5">
    <source>
        <dbReference type="Proteomes" id="UP000199727"/>
    </source>
</evidence>
<dbReference type="PANTHER" id="PTHR46535:SF1">
    <property type="entry name" value="NEDD4-BINDING PROTEIN 2"/>
    <property type="match status" value="1"/>
</dbReference>
<dbReference type="PROSITE" id="PS50828">
    <property type="entry name" value="SMR"/>
    <property type="match status" value="1"/>
</dbReference>
<dbReference type="InterPro" id="IPR036063">
    <property type="entry name" value="Smr_dom_sf"/>
</dbReference>